<evidence type="ECO:0000256" key="1">
    <source>
        <dbReference type="ARBA" id="ARBA00001927"/>
    </source>
</evidence>
<dbReference type="InterPro" id="IPR000813">
    <property type="entry name" value="7Fe_ferredoxin"/>
</dbReference>
<keyword evidence="4 11" id="KW-0004">4Fe-4S</keyword>
<keyword evidence="3 11" id="KW-0813">Transport</keyword>
<dbReference type="Proteomes" id="UP000295611">
    <property type="component" value="Unassembled WGS sequence"/>
</dbReference>
<protein>
    <recommendedName>
        <fullName evidence="11">Ferredoxin</fullName>
    </recommendedName>
</protein>
<comment type="cofactor">
    <cofactor evidence="2 11">
        <name>[4Fe-4S] cluster</name>
        <dbReference type="ChEBI" id="CHEBI:49883"/>
    </cofactor>
</comment>
<dbReference type="PROSITE" id="PS00198">
    <property type="entry name" value="4FE4S_FER_1"/>
    <property type="match status" value="1"/>
</dbReference>
<dbReference type="InterPro" id="IPR017896">
    <property type="entry name" value="4Fe4S_Fe-S-bd"/>
</dbReference>
<evidence type="ECO:0000256" key="6">
    <source>
        <dbReference type="ARBA" id="ARBA00022737"/>
    </source>
</evidence>
<gene>
    <name evidence="13" type="ORF">DFP86_1203</name>
</gene>
<dbReference type="PANTHER" id="PTHR42859">
    <property type="entry name" value="OXIDOREDUCTASE"/>
    <property type="match status" value="1"/>
</dbReference>
<feature type="domain" description="4Fe-4S ferredoxin-type" evidence="12">
    <location>
        <begin position="31"/>
        <end position="60"/>
    </location>
</feature>
<evidence type="ECO:0000256" key="2">
    <source>
        <dbReference type="ARBA" id="ARBA00001966"/>
    </source>
</evidence>
<evidence type="ECO:0000256" key="10">
    <source>
        <dbReference type="ARBA" id="ARBA00023291"/>
    </source>
</evidence>
<comment type="function">
    <text evidence="11">Ferredoxins are iron-sulfur proteins that transfer electrons in a wide variety of metabolic reactions.</text>
</comment>
<keyword evidence="10 11" id="KW-0003">3Fe-4S</keyword>
<dbReference type="SUPFAM" id="SSF54862">
    <property type="entry name" value="4Fe-4S ferredoxins"/>
    <property type="match status" value="1"/>
</dbReference>
<keyword evidence="8 11" id="KW-0408">Iron</keyword>
<evidence type="ECO:0000256" key="3">
    <source>
        <dbReference type="ARBA" id="ARBA00022448"/>
    </source>
</evidence>
<accession>A0A4R7AXP3</accession>
<reference evidence="13 14" key="1">
    <citation type="submission" date="2019-03" db="EMBL/GenBank/DDBJ databases">
        <title>Genomic Encyclopedia of Type Strains, Phase III (KMG-III): the genomes of soil and plant-associated and newly described type strains.</title>
        <authorList>
            <person name="Whitman W."/>
        </authorList>
    </citation>
    <scope>NUCLEOTIDE SEQUENCE [LARGE SCALE GENOMIC DNA]</scope>
    <source>
        <strain evidence="13 14">CECT 8976</strain>
    </source>
</reference>
<dbReference type="GO" id="GO:0009055">
    <property type="term" value="F:electron transfer activity"/>
    <property type="evidence" value="ECO:0007669"/>
    <property type="project" value="InterPro"/>
</dbReference>
<dbReference type="InterPro" id="IPR050294">
    <property type="entry name" value="RnfB_subfamily"/>
</dbReference>
<evidence type="ECO:0000256" key="9">
    <source>
        <dbReference type="ARBA" id="ARBA00023014"/>
    </source>
</evidence>
<feature type="domain" description="4Fe-4S ferredoxin-type" evidence="12">
    <location>
        <begin position="1"/>
        <end position="30"/>
    </location>
</feature>
<evidence type="ECO:0000313" key="13">
    <source>
        <dbReference type="EMBL" id="TDR71048.1"/>
    </source>
</evidence>
<keyword evidence="6 11" id="KW-0677">Repeat</keyword>
<dbReference type="GO" id="GO:0051538">
    <property type="term" value="F:3 iron, 4 sulfur cluster binding"/>
    <property type="evidence" value="ECO:0007669"/>
    <property type="project" value="UniProtKB-KW"/>
</dbReference>
<dbReference type="Pfam" id="PF00037">
    <property type="entry name" value="Fer4"/>
    <property type="match status" value="1"/>
</dbReference>
<dbReference type="PANTHER" id="PTHR42859:SF2">
    <property type="entry name" value="FERREDOXIN"/>
    <property type="match status" value="1"/>
</dbReference>
<dbReference type="AlphaFoldDB" id="A0A4R7AXP3"/>
<dbReference type="NCBIfam" id="NF045490">
    <property type="entry name" value="FdxA_Protbact"/>
    <property type="match status" value="1"/>
</dbReference>
<evidence type="ECO:0000256" key="4">
    <source>
        <dbReference type="ARBA" id="ARBA00022485"/>
    </source>
</evidence>
<dbReference type="GO" id="GO:0051539">
    <property type="term" value="F:4 iron, 4 sulfur cluster binding"/>
    <property type="evidence" value="ECO:0007669"/>
    <property type="project" value="UniProtKB-KW"/>
</dbReference>
<evidence type="ECO:0000256" key="7">
    <source>
        <dbReference type="ARBA" id="ARBA00022982"/>
    </source>
</evidence>
<dbReference type="InterPro" id="IPR022569">
    <property type="entry name" value="Fd_C"/>
</dbReference>
<dbReference type="InterPro" id="IPR017900">
    <property type="entry name" value="4Fe4S_Fe_S_CS"/>
</dbReference>
<dbReference type="EMBL" id="SNZP01000020">
    <property type="protein sequence ID" value="TDR71048.1"/>
    <property type="molecule type" value="Genomic_DNA"/>
</dbReference>
<dbReference type="PROSITE" id="PS51379">
    <property type="entry name" value="4FE4S_FER_2"/>
    <property type="match status" value="2"/>
</dbReference>
<dbReference type="OrthoDB" id="9803397at2"/>
<comment type="caution">
    <text evidence="13">The sequence shown here is derived from an EMBL/GenBank/DDBJ whole genome shotgun (WGS) entry which is preliminary data.</text>
</comment>
<evidence type="ECO:0000313" key="14">
    <source>
        <dbReference type="Proteomes" id="UP000295611"/>
    </source>
</evidence>
<proteinExistence type="predicted"/>
<evidence type="ECO:0000256" key="8">
    <source>
        <dbReference type="ARBA" id="ARBA00023004"/>
    </source>
</evidence>
<keyword evidence="7 11" id="KW-0249">Electron transport</keyword>
<comment type="cofactor">
    <cofactor evidence="1 11">
        <name>[3Fe-4S] cluster</name>
        <dbReference type="ChEBI" id="CHEBI:21137"/>
    </cofactor>
</comment>
<keyword evidence="14" id="KW-1185">Reference proteome</keyword>
<dbReference type="Pfam" id="PF11953">
    <property type="entry name" value="DUF3470"/>
    <property type="match status" value="1"/>
</dbReference>
<evidence type="ECO:0000256" key="11">
    <source>
        <dbReference type="RuleBase" id="RU364098"/>
    </source>
</evidence>
<organism evidence="13 14">
    <name type="scientific">Paludibacterium purpuratum</name>
    <dbReference type="NCBI Taxonomy" id="1144873"/>
    <lineage>
        <taxon>Bacteria</taxon>
        <taxon>Pseudomonadati</taxon>
        <taxon>Pseudomonadota</taxon>
        <taxon>Betaproteobacteria</taxon>
        <taxon>Neisseriales</taxon>
        <taxon>Chromobacteriaceae</taxon>
        <taxon>Paludibacterium</taxon>
    </lineage>
</organism>
<keyword evidence="5 11" id="KW-0479">Metal-binding</keyword>
<sequence length="107" mass="11908">MAYVVTEACVKCKYTDCVDVCPVDCFHEGPNFLAIDPDECIDCTLCVAECPVEAIYAEDDVPAGQKPFIALNAELAKTWPVIIQRKDPLPEHAHWATVQDKLDLLEK</sequence>
<dbReference type="InterPro" id="IPR054829">
    <property type="entry name" value="FdxA"/>
</dbReference>
<dbReference type="Gene3D" id="3.30.70.20">
    <property type="match status" value="1"/>
</dbReference>
<name>A0A4R7AXP3_9NEIS</name>
<keyword evidence="9 11" id="KW-0411">Iron-sulfur</keyword>
<dbReference type="GO" id="GO:0046872">
    <property type="term" value="F:metal ion binding"/>
    <property type="evidence" value="ECO:0007669"/>
    <property type="project" value="UniProtKB-KW"/>
</dbReference>
<evidence type="ECO:0000259" key="12">
    <source>
        <dbReference type="PROSITE" id="PS51379"/>
    </source>
</evidence>
<dbReference type="RefSeq" id="WP_133683976.1">
    <property type="nucleotide sequence ID" value="NZ_SNZP01000020.1"/>
</dbReference>
<dbReference type="PRINTS" id="PR00354">
    <property type="entry name" value="7FE8SFRDOXIN"/>
</dbReference>
<evidence type="ECO:0000256" key="5">
    <source>
        <dbReference type="ARBA" id="ARBA00022723"/>
    </source>
</evidence>